<name>A0A820AML7_9BILA</name>
<dbReference type="AlphaFoldDB" id="A0A820AML7"/>
<feature type="non-terminal residue" evidence="1">
    <location>
        <position position="1"/>
    </location>
</feature>
<gene>
    <name evidence="1" type="ORF">JBS370_LOCUS36139</name>
</gene>
<comment type="caution">
    <text evidence="1">The sequence shown here is derived from an EMBL/GenBank/DDBJ whole genome shotgun (WGS) entry which is preliminary data.</text>
</comment>
<sequence>DHATSLVSSCYRVKANEFPLALNDHFYLASLNGHVGESLSILKRTSRGLEVNLNISFASRSIETTNE</sequence>
<protein>
    <submittedName>
        <fullName evidence="1">Uncharacterized protein</fullName>
    </submittedName>
</protein>
<evidence type="ECO:0000313" key="1">
    <source>
        <dbReference type="EMBL" id="CAF4193277.1"/>
    </source>
</evidence>
<evidence type="ECO:0000313" key="2">
    <source>
        <dbReference type="Proteomes" id="UP000663836"/>
    </source>
</evidence>
<proteinExistence type="predicted"/>
<reference evidence="1" key="1">
    <citation type="submission" date="2021-02" db="EMBL/GenBank/DDBJ databases">
        <authorList>
            <person name="Nowell W R."/>
        </authorList>
    </citation>
    <scope>NUCLEOTIDE SEQUENCE</scope>
</reference>
<dbReference type="Proteomes" id="UP000663836">
    <property type="component" value="Unassembled WGS sequence"/>
</dbReference>
<dbReference type="EMBL" id="CAJOBD010013705">
    <property type="protein sequence ID" value="CAF4193277.1"/>
    <property type="molecule type" value="Genomic_DNA"/>
</dbReference>
<organism evidence="1 2">
    <name type="scientific">Rotaria sordida</name>
    <dbReference type="NCBI Taxonomy" id="392033"/>
    <lineage>
        <taxon>Eukaryota</taxon>
        <taxon>Metazoa</taxon>
        <taxon>Spiralia</taxon>
        <taxon>Gnathifera</taxon>
        <taxon>Rotifera</taxon>
        <taxon>Eurotatoria</taxon>
        <taxon>Bdelloidea</taxon>
        <taxon>Philodinida</taxon>
        <taxon>Philodinidae</taxon>
        <taxon>Rotaria</taxon>
    </lineage>
</organism>
<accession>A0A820AML7</accession>